<accession>A0A0K6G542</accession>
<keyword evidence="1" id="KW-0812">Transmembrane</keyword>
<dbReference type="PANTHER" id="PTHR12277">
    <property type="entry name" value="ALPHA/BETA HYDROLASE DOMAIN-CONTAINING PROTEIN"/>
    <property type="match status" value="1"/>
</dbReference>
<evidence type="ECO:0000256" key="1">
    <source>
        <dbReference type="SAM" id="Phobius"/>
    </source>
</evidence>
<dbReference type="GO" id="GO:0047372">
    <property type="term" value="F:monoacylglycerol lipase activity"/>
    <property type="evidence" value="ECO:0007669"/>
    <property type="project" value="TreeGrafter"/>
</dbReference>
<keyword evidence="4" id="KW-1185">Reference proteome</keyword>
<protein>
    <submittedName>
        <fullName evidence="3">Monoacylglycerol lipase ABHD12</fullName>
    </submittedName>
</protein>
<dbReference type="GO" id="GO:0005789">
    <property type="term" value="C:endoplasmic reticulum membrane"/>
    <property type="evidence" value="ECO:0007669"/>
    <property type="project" value="TreeGrafter"/>
</dbReference>
<dbReference type="GO" id="GO:0006660">
    <property type="term" value="P:phosphatidylserine catabolic process"/>
    <property type="evidence" value="ECO:0007669"/>
    <property type="project" value="TreeGrafter"/>
</dbReference>
<dbReference type="InterPro" id="IPR029058">
    <property type="entry name" value="AB_hydrolase_fold"/>
</dbReference>
<keyword evidence="1" id="KW-0472">Membrane</keyword>
<keyword evidence="1" id="KW-1133">Transmembrane helix</keyword>
<sequence length="407" mass="45241">MADAGNRGFLKRAHTFLIYLGGIYAIFIILLMTPGFQRHALYMHALKFPWNAKFDTPELYGLAPGKTLNLNLTTSDDVRLGAWFVAADGFYRKHLRLEPPLKGESANLDEKRKTLESMLPIALKSHPTILFFHGNAMTRAFYLRTRLYSTLSSRLDANVFAIDYRGFGDSEGVPSEQGLLSDARAAWDWLIENGAKESDITVVGQSLGTGVSAGLVAELAEEDVSPRGMVLLSPYSSIATLLETYNMGGKLPILQPLQKFRFVFGFVLKFLRHRFDTLSVINDITCPITIIHATDDWDIPVAHAKVLFDSLLESLLPPHPFDPEDMLLGKVPHEELLKVIDSRNTRQKEVVATMEVEGLGSISTFPRSDNQGDITFLQTTWGEHNGISAIEGVIDVIGWSVGMTEDQ</sequence>
<dbReference type="GO" id="GO:0052651">
    <property type="term" value="P:monoacylglycerol catabolic process"/>
    <property type="evidence" value="ECO:0007669"/>
    <property type="project" value="TreeGrafter"/>
</dbReference>
<reference evidence="3 4" key="1">
    <citation type="submission" date="2015-07" db="EMBL/GenBank/DDBJ databases">
        <authorList>
            <person name="Noorani M."/>
        </authorList>
    </citation>
    <scope>NUCLEOTIDE SEQUENCE [LARGE SCALE GENOMIC DNA]</scope>
    <source>
        <strain evidence="3">BBA 69670</strain>
    </source>
</reference>
<organism evidence="3 4">
    <name type="scientific">Rhizoctonia solani</name>
    <dbReference type="NCBI Taxonomy" id="456999"/>
    <lineage>
        <taxon>Eukaryota</taxon>
        <taxon>Fungi</taxon>
        <taxon>Dikarya</taxon>
        <taxon>Basidiomycota</taxon>
        <taxon>Agaricomycotina</taxon>
        <taxon>Agaricomycetes</taxon>
        <taxon>Cantharellales</taxon>
        <taxon>Ceratobasidiaceae</taxon>
        <taxon>Rhizoctonia</taxon>
    </lineage>
</organism>
<name>A0A0K6G542_9AGAM</name>
<feature type="transmembrane region" description="Helical" evidence="1">
    <location>
        <begin position="16"/>
        <end position="36"/>
    </location>
</feature>
<evidence type="ECO:0000313" key="3">
    <source>
        <dbReference type="EMBL" id="CUA73337.1"/>
    </source>
</evidence>
<dbReference type="InterPro" id="IPR000073">
    <property type="entry name" value="AB_hydrolase_1"/>
</dbReference>
<dbReference type="PANTHER" id="PTHR12277:SF194">
    <property type="entry name" value="FI04476P"/>
    <property type="match status" value="1"/>
</dbReference>
<gene>
    <name evidence="3" type="ORF">RSOLAG22IIIB_10717</name>
</gene>
<dbReference type="EMBL" id="CYGV01001371">
    <property type="protein sequence ID" value="CUA73337.1"/>
    <property type="molecule type" value="Genomic_DNA"/>
</dbReference>
<dbReference type="Pfam" id="PF12697">
    <property type="entry name" value="Abhydrolase_6"/>
    <property type="match status" value="1"/>
</dbReference>
<feature type="domain" description="AB hydrolase-1" evidence="2">
    <location>
        <begin position="129"/>
        <end position="312"/>
    </location>
</feature>
<proteinExistence type="predicted"/>
<dbReference type="Gene3D" id="3.40.50.1820">
    <property type="entry name" value="alpha/beta hydrolase"/>
    <property type="match status" value="1"/>
</dbReference>
<dbReference type="AlphaFoldDB" id="A0A0K6G542"/>
<evidence type="ECO:0000313" key="4">
    <source>
        <dbReference type="Proteomes" id="UP000044841"/>
    </source>
</evidence>
<dbReference type="GO" id="GO:0004622">
    <property type="term" value="F:phosphatidylcholine lysophospholipase activity"/>
    <property type="evidence" value="ECO:0007669"/>
    <property type="project" value="TreeGrafter"/>
</dbReference>
<evidence type="ECO:0000259" key="2">
    <source>
        <dbReference type="Pfam" id="PF12697"/>
    </source>
</evidence>
<dbReference type="SUPFAM" id="SSF53474">
    <property type="entry name" value="alpha/beta-Hydrolases"/>
    <property type="match status" value="1"/>
</dbReference>
<dbReference type="Proteomes" id="UP000044841">
    <property type="component" value="Unassembled WGS sequence"/>
</dbReference>